<name>A0A7G1NRQ6_9ACTN</name>
<evidence type="ECO:0000256" key="2">
    <source>
        <dbReference type="ARBA" id="ARBA00022676"/>
    </source>
</evidence>
<dbReference type="AlphaFoldDB" id="A0A7G1NRQ6"/>
<evidence type="ECO:0000259" key="4">
    <source>
        <dbReference type="Pfam" id="PF00535"/>
    </source>
</evidence>
<evidence type="ECO:0000256" key="1">
    <source>
        <dbReference type="ARBA" id="ARBA00006739"/>
    </source>
</evidence>
<dbReference type="PANTHER" id="PTHR43685">
    <property type="entry name" value="GLYCOSYLTRANSFERASE"/>
    <property type="match status" value="1"/>
</dbReference>
<proteinExistence type="inferred from homology"/>
<dbReference type="InterPro" id="IPR050834">
    <property type="entry name" value="Glycosyltransf_2"/>
</dbReference>
<dbReference type="EMBL" id="AP023439">
    <property type="protein sequence ID" value="BCL23835.1"/>
    <property type="molecule type" value="Genomic_DNA"/>
</dbReference>
<feature type="domain" description="Glycosyltransferase 2-like" evidence="4">
    <location>
        <begin position="14"/>
        <end position="169"/>
    </location>
</feature>
<dbReference type="Gene3D" id="3.90.550.10">
    <property type="entry name" value="Spore Coat Polysaccharide Biosynthesis Protein SpsA, Chain A"/>
    <property type="match status" value="1"/>
</dbReference>
<dbReference type="InterPro" id="IPR029044">
    <property type="entry name" value="Nucleotide-diphossugar_trans"/>
</dbReference>
<dbReference type="PANTHER" id="PTHR43685:SF5">
    <property type="entry name" value="GLYCOSYLTRANSFERASE EPSE-RELATED"/>
    <property type="match status" value="1"/>
</dbReference>
<reference evidence="5 6" key="1">
    <citation type="journal article" date="2014" name="Int. J. Syst. Evol. Microbiol.">
        <title>Complete genome sequence of Corynebacterium casei LMG S-19264T (=DSM 44701T), isolated from a smear-ripened cheese.</title>
        <authorList>
            <consortium name="US DOE Joint Genome Institute (JGI-PGF)"/>
            <person name="Walter F."/>
            <person name="Albersmeier A."/>
            <person name="Kalinowski J."/>
            <person name="Ruckert C."/>
        </authorList>
    </citation>
    <scope>NUCLEOTIDE SEQUENCE [LARGE SCALE GENOMIC DNA]</scope>
    <source>
        <strain evidence="5 6">JCM 4255</strain>
    </source>
</reference>
<dbReference type="SUPFAM" id="SSF53448">
    <property type="entry name" value="Nucleotide-diphospho-sugar transferases"/>
    <property type="match status" value="1"/>
</dbReference>
<dbReference type="RefSeq" id="WP_190903256.1">
    <property type="nucleotide sequence ID" value="NZ_AP023439.1"/>
</dbReference>
<dbReference type="Pfam" id="PF00535">
    <property type="entry name" value="Glycos_transf_2"/>
    <property type="match status" value="1"/>
</dbReference>
<keyword evidence="3 5" id="KW-0808">Transferase</keyword>
<dbReference type="Proteomes" id="UP000516373">
    <property type="component" value="Chromosome"/>
</dbReference>
<comment type="similarity">
    <text evidence="1">Belongs to the glycosyltransferase 2 family.</text>
</comment>
<accession>A0A7G1NRQ6</accession>
<protein>
    <submittedName>
        <fullName evidence="5">Glycosyl transferase</fullName>
    </submittedName>
</protein>
<sequence>MTTTPHAHPSPVGVVIATRNRSATLAAALRRLLALPERPEILVADNASTDDTRALLARDFPRVRVLALPVNHGALARNHGARALNTPYVAFSDDDSWWAPGALGTAARLFEGHPRLGLIAARTLVGPTADPDPLNDVLADSPLGRVADLPGTQVLGFLACASVVRRRAYLDVGGFHRLLFFGAEETLLAYDLAACGWGVSHCPDVVAHHHPAPGPRTGRPAVQRRNELLTAWLRRPVPYALGRTRALAAEACHDDHARRALCGALVRLPAALRARRPLPPEVERAARLTEGAAV</sequence>
<dbReference type="GO" id="GO:0016757">
    <property type="term" value="F:glycosyltransferase activity"/>
    <property type="evidence" value="ECO:0007669"/>
    <property type="project" value="UniProtKB-KW"/>
</dbReference>
<organism evidence="5 6">
    <name type="scientific">Streptomyces tuirus</name>
    <dbReference type="NCBI Taxonomy" id="68278"/>
    <lineage>
        <taxon>Bacteria</taxon>
        <taxon>Bacillati</taxon>
        <taxon>Actinomycetota</taxon>
        <taxon>Actinomycetes</taxon>
        <taxon>Kitasatosporales</taxon>
        <taxon>Streptomycetaceae</taxon>
        <taxon>Streptomyces</taxon>
    </lineage>
</organism>
<dbReference type="InterPro" id="IPR001173">
    <property type="entry name" value="Glyco_trans_2-like"/>
</dbReference>
<evidence type="ECO:0000313" key="5">
    <source>
        <dbReference type="EMBL" id="BCL23835.1"/>
    </source>
</evidence>
<evidence type="ECO:0000256" key="3">
    <source>
        <dbReference type="ARBA" id="ARBA00022679"/>
    </source>
</evidence>
<evidence type="ECO:0000313" key="6">
    <source>
        <dbReference type="Proteomes" id="UP000516373"/>
    </source>
</evidence>
<gene>
    <name evidence="5" type="ORF">GCM10017668_56780</name>
</gene>
<keyword evidence="2" id="KW-0328">Glycosyltransferase</keyword>
<dbReference type="KEGG" id="stui:GCM10017668_56780"/>